<protein>
    <submittedName>
        <fullName evidence="1">2256_t:CDS:1</fullName>
    </submittedName>
</protein>
<accession>A0A9W4X276</accession>
<dbReference type="EMBL" id="CAMKVN010002426">
    <property type="protein sequence ID" value="CAI2181056.1"/>
    <property type="molecule type" value="Genomic_DNA"/>
</dbReference>
<evidence type="ECO:0000313" key="1">
    <source>
        <dbReference type="EMBL" id="CAI2181056.1"/>
    </source>
</evidence>
<gene>
    <name evidence="1" type="ORF">FWILDA_LOCUS9892</name>
</gene>
<reference evidence="1" key="1">
    <citation type="submission" date="2022-08" db="EMBL/GenBank/DDBJ databases">
        <authorList>
            <person name="Kallberg Y."/>
            <person name="Tangrot J."/>
            <person name="Rosling A."/>
        </authorList>
    </citation>
    <scope>NUCLEOTIDE SEQUENCE</scope>
    <source>
        <strain evidence="1">Wild A</strain>
    </source>
</reference>
<dbReference type="AlphaFoldDB" id="A0A9W4X276"/>
<evidence type="ECO:0000313" key="2">
    <source>
        <dbReference type="Proteomes" id="UP001153678"/>
    </source>
</evidence>
<name>A0A9W4X276_9GLOM</name>
<dbReference type="Proteomes" id="UP001153678">
    <property type="component" value="Unassembled WGS sequence"/>
</dbReference>
<keyword evidence="2" id="KW-1185">Reference proteome</keyword>
<organism evidence="1 2">
    <name type="scientific">Funneliformis geosporum</name>
    <dbReference type="NCBI Taxonomy" id="1117311"/>
    <lineage>
        <taxon>Eukaryota</taxon>
        <taxon>Fungi</taxon>
        <taxon>Fungi incertae sedis</taxon>
        <taxon>Mucoromycota</taxon>
        <taxon>Glomeromycotina</taxon>
        <taxon>Glomeromycetes</taxon>
        <taxon>Glomerales</taxon>
        <taxon>Glomeraceae</taxon>
        <taxon>Funneliformis</taxon>
    </lineage>
</organism>
<dbReference type="OrthoDB" id="2434386at2759"/>
<feature type="non-terminal residue" evidence="1">
    <location>
        <position position="1"/>
    </location>
</feature>
<sequence length="163" mass="19401">MIEIEEAKKINTYELGYYPKYPIITYKEVKNNITQRTFNYFIETEGFYPKISELCYTLPPKKYPIPDNLSIKKTTWGNKIKYKNGNPEFQILFGSDFEHFFIWTITIWITTSKLRESRVKQNLIKPAEQYSQSSLNNRAKEIGTIIKKEFIQSAKFIYHNQDS</sequence>
<comment type="caution">
    <text evidence="1">The sequence shown here is derived from an EMBL/GenBank/DDBJ whole genome shotgun (WGS) entry which is preliminary data.</text>
</comment>
<proteinExistence type="predicted"/>